<name>A0A9D1INJ4_9FIRM</name>
<feature type="region of interest" description="Disordered" evidence="1">
    <location>
        <begin position="204"/>
        <end position="239"/>
    </location>
</feature>
<proteinExistence type="predicted"/>
<evidence type="ECO:0000256" key="1">
    <source>
        <dbReference type="SAM" id="MobiDB-lite"/>
    </source>
</evidence>
<keyword evidence="2" id="KW-0732">Signal</keyword>
<reference evidence="3" key="2">
    <citation type="journal article" date="2021" name="PeerJ">
        <title>Extensive microbial diversity within the chicken gut microbiome revealed by metagenomics and culture.</title>
        <authorList>
            <person name="Gilroy R."/>
            <person name="Ravi A."/>
            <person name="Getino M."/>
            <person name="Pursley I."/>
            <person name="Horton D.L."/>
            <person name="Alikhan N.F."/>
            <person name="Baker D."/>
            <person name="Gharbi K."/>
            <person name="Hall N."/>
            <person name="Watson M."/>
            <person name="Adriaenssens E.M."/>
            <person name="Foster-Nyarko E."/>
            <person name="Jarju S."/>
            <person name="Secka A."/>
            <person name="Antonio M."/>
            <person name="Oren A."/>
            <person name="Chaudhuri R.R."/>
            <person name="La Ragione R."/>
            <person name="Hildebrand F."/>
            <person name="Pallen M.J."/>
        </authorList>
    </citation>
    <scope>NUCLEOTIDE SEQUENCE</scope>
    <source>
        <strain evidence="3">CHK193-30670</strain>
    </source>
</reference>
<dbReference type="EMBL" id="DVMT01000014">
    <property type="protein sequence ID" value="HIU39871.1"/>
    <property type="molecule type" value="Genomic_DNA"/>
</dbReference>
<dbReference type="PROSITE" id="PS51257">
    <property type="entry name" value="PROKAR_LIPOPROTEIN"/>
    <property type="match status" value="1"/>
</dbReference>
<feature type="compositionally biased region" description="Low complexity" evidence="1">
    <location>
        <begin position="220"/>
        <end position="239"/>
    </location>
</feature>
<feature type="signal peptide" evidence="2">
    <location>
        <begin position="1"/>
        <end position="20"/>
    </location>
</feature>
<evidence type="ECO:0000256" key="2">
    <source>
        <dbReference type="SAM" id="SignalP"/>
    </source>
</evidence>
<organism evidence="3 4">
    <name type="scientific">Candidatus Aphodocola excrementigallinarum</name>
    <dbReference type="NCBI Taxonomy" id="2840670"/>
    <lineage>
        <taxon>Bacteria</taxon>
        <taxon>Bacillati</taxon>
        <taxon>Bacillota</taxon>
        <taxon>Bacilli</taxon>
        <taxon>Candidatus Aphodocola</taxon>
    </lineage>
</organism>
<protein>
    <recommendedName>
        <fullName evidence="5">Lipoprotein</fullName>
    </recommendedName>
</protein>
<feature type="chain" id="PRO_5039460472" description="Lipoprotein" evidence="2">
    <location>
        <begin position="21"/>
        <end position="239"/>
    </location>
</feature>
<evidence type="ECO:0000313" key="3">
    <source>
        <dbReference type="EMBL" id="HIU39871.1"/>
    </source>
</evidence>
<dbReference type="AlphaFoldDB" id="A0A9D1INJ4"/>
<sequence>MKKCLLFLLCLVLLSGCTITRMDNKTYEEVIDSILSLNINLYNKVGKGYKYYAPRGVVRLDSNTYNDVLKRNDIIYYLYVDVVSYYYKTDINYTKSKNAYYSSNLKYKNKTGYVEITKNKNNLYVQMVYNYAKIETYVDEKDLNQALEDISYILSSVSFNDSLLNKMYEEGAFDSNEEVYRLFDNKEKEGNFLEYVEEYDKYDEQDEAVAPEEEIKIKETTTTTTTRQTTSTNTTTTGN</sequence>
<comment type="caution">
    <text evidence="3">The sequence shown here is derived from an EMBL/GenBank/DDBJ whole genome shotgun (WGS) entry which is preliminary data.</text>
</comment>
<dbReference type="Proteomes" id="UP000824074">
    <property type="component" value="Unassembled WGS sequence"/>
</dbReference>
<evidence type="ECO:0000313" key="4">
    <source>
        <dbReference type="Proteomes" id="UP000824074"/>
    </source>
</evidence>
<gene>
    <name evidence="3" type="ORF">IAB68_01035</name>
</gene>
<reference evidence="3" key="1">
    <citation type="submission" date="2020-10" db="EMBL/GenBank/DDBJ databases">
        <authorList>
            <person name="Gilroy R."/>
        </authorList>
    </citation>
    <scope>NUCLEOTIDE SEQUENCE</scope>
    <source>
        <strain evidence="3">CHK193-30670</strain>
    </source>
</reference>
<accession>A0A9D1INJ4</accession>
<evidence type="ECO:0008006" key="5">
    <source>
        <dbReference type="Google" id="ProtNLM"/>
    </source>
</evidence>